<keyword evidence="2" id="KW-1185">Reference proteome</keyword>
<reference evidence="1 2" key="1">
    <citation type="journal article" date="2007" name="Appl. Environ. Microbiol.">
        <title>Genome sequence of the cellulolytic gliding bacterium Cytophaga hutchinsonii.</title>
        <authorList>
            <person name="Xie G."/>
            <person name="Bruce D.C."/>
            <person name="Challacombe J.F."/>
            <person name="Chertkov O."/>
            <person name="Detter J.C."/>
            <person name="Gilna P."/>
            <person name="Han C.S."/>
            <person name="Lucas S."/>
            <person name="Misra M."/>
            <person name="Myers G.L."/>
            <person name="Richardson P."/>
            <person name="Tapia R."/>
            <person name="Thayer N."/>
            <person name="Thompson L.S."/>
            <person name="Brettin T.S."/>
            <person name="Henrissat B."/>
            <person name="Wilson D.B."/>
            <person name="McBride M.J."/>
        </authorList>
    </citation>
    <scope>NUCLEOTIDE SEQUENCE [LARGE SCALE GENOMIC DNA]</scope>
    <source>
        <strain evidence="2">ATCC 33406 / DSM 1761 / CIP 103989 / NBRC 15051 / NCIMB 9469 / D465</strain>
    </source>
</reference>
<gene>
    <name evidence="1" type="ordered locus">CHU_2599</name>
</gene>
<evidence type="ECO:0000313" key="1">
    <source>
        <dbReference type="EMBL" id="ABG59852.1"/>
    </source>
</evidence>
<dbReference type="Proteomes" id="UP000001822">
    <property type="component" value="Chromosome"/>
</dbReference>
<evidence type="ECO:0000313" key="2">
    <source>
        <dbReference type="Proteomes" id="UP000001822"/>
    </source>
</evidence>
<dbReference type="EMBL" id="CP000383">
    <property type="protein sequence ID" value="ABG59852.1"/>
    <property type="molecule type" value="Genomic_DNA"/>
</dbReference>
<protein>
    <submittedName>
        <fullName evidence="1">Uncharacterized protein</fullName>
    </submittedName>
</protein>
<accession>A0A6N4SUE8</accession>
<sequence>MNDEILSPEKKIRWLTKVYFGVLDSPAHDVNPFEDIPPFLDATVGQLAWAIGSESVAQSKLIFCKHFMRVLDLYDFHISEEEIMSCLNNAGMQNRDVIAHFASVGKFK</sequence>
<dbReference type="AlphaFoldDB" id="A0A6N4SUE8"/>
<dbReference type="OrthoDB" id="1493351at2"/>
<dbReference type="RefSeq" id="WP_011585962.1">
    <property type="nucleotide sequence ID" value="NC_008255.1"/>
</dbReference>
<organism evidence="1 2">
    <name type="scientific">Cytophaga hutchinsonii (strain ATCC 33406 / DSM 1761 / CIP 103989 / NBRC 15051 / NCIMB 9469 / D465)</name>
    <dbReference type="NCBI Taxonomy" id="269798"/>
    <lineage>
        <taxon>Bacteria</taxon>
        <taxon>Pseudomonadati</taxon>
        <taxon>Bacteroidota</taxon>
        <taxon>Cytophagia</taxon>
        <taxon>Cytophagales</taxon>
        <taxon>Cytophagaceae</taxon>
        <taxon>Cytophaga</taxon>
    </lineage>
</organism>
<proteinExistence type="predicted"/>
<name>A0A6N4SUE8_CYTH3</name>
<dbReference type="KEGG" id="chu:CHU_2599"/>